<dbReference type="PROSITE" id="PS50109">
    <property type="entry name" value="HIS_KIN"/>
    <property type="match status" value="1"/>
</dbReference>
<keyword evidence="10" id="KW-1133">Transmembrane helix</keyword>
<keyword evidence="4 13" id="KW-0808">Transferase</keyword>
<dbReference type="InterPro" id="IPR050482">
    <property type="entry name" value="Sensor_HK_TwoCompSys"/>
</dbReference>
<name>A0A376G8W3_9FLAO</name>
<dbReference type="SUPFAM" id="SSF55874">
    <property type="entry name" value="ATPase domain of HSP90 chaperone/DNA topoisomerase II/histidine kinase"/>
    <property type="match status" value="1"/>
</dbReference>
<feature type="transmembrane region" description="Helical" evidence="10">
    <location>
        <begin position="503"/>
        <end position="522"/>
    </location>
</feature>
<dbReference type="Gene3D" id="3.30.565.10">
    <property type="entry name" value="Histidine kinase-like ATPase, C-terminal domain"/>
    <property type="match status" value="1"/>
</dbReference>
<evidence type="ECO:0000256" key="6">
    <source>
        <dbReference type="ARBA" id="ARBA00022777"/>
    </source>
</evidence>
<dbReference type="GO" id="GO:0046983">
    <property type="term" value="F:protein dimerization activity"/>
    <property type="evidence" value="ECO:0007669"/>
    <property type="project" value="InterPro"/>
</dbReference>
<keyword evidence="7" id="KW-0067">ATP-binding</keyword>
<keyword evidence="3" id="KW-0597">Phosphoprotein</keyword>
<accession>A0A376G8W3</accession>
<sequence length="756" mass="87654">MLKSNSALKNLFFQLIVIILCAISGIANAQEVLINFENQYNKTAPNSVERYEITGKYAQALLFNNQKEKAFAVLKQNIASAEKLSDGKYAAYLHAVSAMNNRIDDNLNATNYNLQKAIYYSGRTTDYSTKGYVKYCEGWLNLRNNEEAKAVKNFIDGLKFLDKAPVTPTVLTRMSSIYNELTGIYSRWDDYELQEKYSKLALEVALKQNNPNLIFASYMSIGYMYEQKFMQNEKNIFVRDLAEKYYSNAIDTYYKNKNEMATATDLSFVAINLANLYLQYYPKTYQGKVIKYAYLAKEIAEQNHQADHVAAANGILAELSLQNNEVSTAKNYLLNSLIKVNENTVPDKNILLSLYLSLSDIEDREGNYKEALRYYKLYTSTYKEIYDNEQAQISKRLEAQFDKERQQQQMIRLQLEAEKKEQQIQLMHSLGIQQEQELENSRLSEEFQRKQLKLTRLESDKRSQELTISEQNLRLSKFENKNRKDELVNYITELNFKNKLNKYYIFSIIFFIALLGLLLYALKQRNKHLKQREELYKLEIEQERQNSKISTLTALLDGEEQERARLARDLHDGLGGLLSGTKIQLTHLNDKIDDHSKKDMAKSIQQLDGAVDELRRVAHNLMPDLLLKYGLEEALKEYAIRMSNEQLDIDVQFLSYTNSLDKEHQLLVYRIIQELVNNAIKHAHSTQIIIQFVEDENNYSVTVEDDGKGFDMNNTKLTQSAGLHNIQSRVQFLKGQLNIHSEIDLGTSIEFQFPKI</sequence>
<dbReference type="EC" id="2.7.13.3" evidence="2"/>
<feature type="signal peptide" evidence="11">
    <location>
        <begin position="1"/>
        <end position="29"/>
    </location>
</feature>
<keyword evidence="10" id="KW-0472">Membrane</keyword>
<feature type="coiled-coil region" evidence="9">
    <location>
        <begin position="403"/>
        <end position="460"/>
    </location>
</feature>
<dbReference type="EMBL" id="UFXS01000001">
    <property type="protein sequence ID" value="STD56138.1"/>
    <property type="molecule type" value="Genomic_DNA"/>
</dbReference>
<evidence type="ECO:0000313" key="14">
    <source>
        <dbReference type="Proteomes" id="UP000254737"/>
    </source>
</evidence>
<dbReference type="Proteomes" id="UP000254737">
    <property type="component" value="Unassembled WGS sequence"/>
</dbReference>
<dbReference type="Gene3D" id="1.20.5.1930">
    <property type="match status" value="1"/>
</dbReference>
<keyword evidence="6" id="KW-0418">Kinase</keyword>
<evidence type="ECO:0000259" key="12">
    <source>
        <dbReference type="PROSITE" id="PS50109"/>
    </source>
</evidence>
<dbReference type="Gene3D" id="1.25.40.10">
    <property type="entry name" value="Tetratricopeptide repeat domain"/>
    <property type="match status" value="1"/>
</dbReference>
<keyword evidence="10" id="KW-0812">Transmembrane</keyword>
<evidence type="ECO:0000256" key="8">
    <source>
        <dbReference type="ARBA" id="ARBA00023012"/>
    </source>
</evidence>
<dbReference type="Pfam" id="PF02518">
    <property type="entry name" value="HATPase_c"/>
    <property type="match status" value="1"/>
</dbReference>
<evidence type="ECO:0000256" key="5">
    <source>
        <dbReference type="ARBA" id="ARBA00022741"/>
    </source>
</evidence>
<evidence type="ECO:0000313" key="13">
    <source>
        <dbReference type="EMBL" id="STD56138.1"/>
    </source>
</evidence>
<dbReference type="Pfam" id="PF07730">
    <property type="entry name" value="HisKA_3"/>
    <property type="match status" value="1"/>
</dbReference>
<keyword evidence="11" id="KW-0732">Signal</keyword>
<dbReference type="InterPro" id="IPR011990">
    <property type="entry name" value="TPR-like_helical_dom_sf"/>
</dbReference>
<dbReference type="STRING" id="343874.GCA_000805695_00131"/>
<evidence type="ECO:0000256" key="1">
    <source>
        <dbReference type="ARBA" id="ARBA00000085"/>
    </source>
</evidence>
<protein>
    <recommendedName>
        <fullName evidence="2">histidine kinase</fullName>
        <ecNumber evidence="2">2.7.13.3</ecNumber>
    </recommendedName>
</protein>
<feature type="chain" id="PRO_5016969598" description="histidine kinase" evidence="11">
    <location>
        <begin position="30"/>
        <end position="756"/>
    </location>
</feature>
<dbReference type="InterPro" id="IPR011712">
    <property type="entry name" value="Sig_transdc_His_kin_sub3_dim/P"/>
</dbReference>
<dbReference type="GO" id="GO:0000155">
    <property type="term" value="F:phosphorelay sensor kinase activity"/>
    <property type="evidence" value="ECO:0007669"/>
    <property type="project" value="InterPro"/>
</dbReference>
<proteinExistence type="predicted"/>
<evidence type="ECO:0000256" key="3">
    <source>
        <dbReference type="ARBA" id="ARBA00022553"/>
    </source>
</evidence>
<dbReference type="InterPro" id="IPR003594">
    <property type="entry name" value="HATPase_dom"/>
</dbReference>
<reference evidence="13 14" key="1">
    <citation type="submission" date="2018-06" db="EMBL/GenBank/DDBJ databases">
        <authorList>
            <consortium name="Pathogen Informatics"/>
            <person name="Doyle S."/>
        </authorList>
    </citation>
    <scope>NUCLEOTIDE SEQUENCE [LARGE SCALE GENOMIC DNA]</scope>
    <source>
        <strain evidence="13 14">NCTC13456</strain>
    </source>
</reference>
<dbReference type="PANTHER" id="PTHR24421:SF10">
    <property type="entry name" value="NITRATE_NITRITE SENSOR PROTEIN NARQ"/>
    <property type="match status" value="1"/>
</dbReference>
<feature type="domain" description="Histidine kinase" evidence="12">
    <location>
        <begin position="565"/>
        <end position="756"/>
    </location>
</feature>
<dbReference type="GO" id="GO:0005524">
    <property type="term" value="F:ATP binding"/>
    <property type="evidence" value="ECO:0007669"/>
    <property type="project" value="UniProtKB-KW"/>
</dbReference>
<evidence type="ECO:0000256" key="11">
    <source>
        <dbReference type="SAM" id="SignalP"/>
    </source>
</evidence>
<keyword evidence="9" id="KW-0175">Coiled coil</keyword>
<dbReference type="InterPro" id="IPR036890">
    <property type="entry name" value="HATPase_C_sf"/>
</dbReference>
<dbReference type="GO" id="GO:0016020">
    <property type="term" value="C:membrane"/>
    <property type="evidence" value="ECO:0007669"/>
    <property type="project" value="InterPro"/>
</dbReference>
<evidence type="ECO:0000256" key="9">
    <source>
        <dbReference type="SAM" id="Coils"/>
    </source>
</evidence>
<dbReference type="AlphaFoldDB" id="A0A376G8W3"/>
<keyword evidence="5" id="KW-0547">Nucleotide-binding</keyword>
<organism evidence="13 14">
    <name type="scientific">Empedobacter falsenii</name>
    <dbReference type="NCBI Taxonomy" id="343874"/>
    <lineage>
        <taxon>Bacteria</taxon>
        <taxon>Pseudomonadati</taxon>
        <taxon>Bacteroidota</taxon>
        <taxon>Flavobacteriia</taxon>
        <taxon>Flavobacteriales</taxon>
        <taxon>Weeksellaceae</taxon>
        <taxon>Empedobacter</taxon>
    </lineage>
</organism>
<dbReference type="RefSeq" id="WP_115000420.1">
    <property type="nucleotide sequence ID" value="NZ_UFXS01000001.1"/>
</dbReference>
<dbReference type="CDD" id="cd16917">
    <property type="entry name" value="HATPase_UhpB-NarQ-NarX-like"/>
    <property type="match status" value="1"/>
</dbReference>
<comment type="catalytic activity">
    <reaction evidence="1">
        <text>ATP + protein L-histidine = ADP + protein N-phospho-L-histidine.</text>
        <dbReference type="EC" id="2.7.13.3"/>
    </reaction>
</comment>
<feature type="coiled-coil region" evidence="9">
    <location>
        <begin position="526"/>
        <end position="569"/>
    </location>
</feature>
<keyword evidence="8" id="KW-0902">Two-component regulatory system</keyword>
<gene>
    <name evidence="13" type="primary">degS</name>
    <name evidence="13" type="ORF">NCTC13456_02119</name>
</gene>
<evidence type="ECO:0000256" key="4">
    <source>
        <dbReference type="ARBA" id="ARBA00022679"/>
    </source>
</evidence>
<evidence type="ECO:0000256" key="7">
    <source>
        <dbReference type="ARBA" id="ARBA00022840"/>
    </source>
</evidence>
<dbReference type="PANTHER" id="PTHR24421">
    <property type="entry name" value="NITRATE/NITRITE SENSOR PROTEIN NARX-RELATED"/>
    <property type="match status" value="1"/>
</dbReference>
<evidence type="ECO:0000256" key="2">
    <source>
        <dbReference type="ARBA" id="ARBA00012438"/>
    </source>
</evidence>
<dbReference type="InterPro" id="IPR005467">
    <property type="entry name" value="His_kinase_dom"/>
</dbReference>
<dbReference type="SMART" id="SM00387">
    <property type="entry name" value="HATPase_c"/>
    <property type="match status" value="1"/>
</dbReference>
<evidence type="ECO:0000256" key="10">
    <source>
        <dbReference type="SAM" id="Phobius"/>
    </source>
</evidence>